<dbReference type="OMA" id="MISAVEH"/>
<dbReference type="Gene3D" id="2.60.120.200">
    <property type="match status" value="1"/>
</dbReference>
<dbReference type="GO" id="GO:0004812">
    <property type="term" value="F:aminoacyl-tRNA ligase activity"/>
    <property type="evidence" value="ECO:0007669"/>
    <property type="project" value="UniProtKB-KW"/>
</dbReference>
<dbReference type="Proteomes" id="UP000014978">
    <property type="component" value="Unassembled WGS sequence"/>
</dbReference>
<sequence length="398" mass="45941">MLFTLLTLIKSSIIENLVDDIRYSTHNDLKNLALKNVVINREDLIMKSLDGKDSIINFKTENKHENWSFEFVVNDINVAYPQKAGIFLWYTEKPVNYGNKLFGTDGDFNGIMAGVEFLGRSMEILIAVNDGQDITHLDSYDDIVVIKDSPNPERYRNISKLRIKIISTKQNFKIEIYDKDNLIYDNLRLYDSPLLKDRKSGKFFSLSSSYSKVSDEKKFILSAAKLYERNELEGYDTKHIHTEEIKHDPRYHDAINHPTLEVQHLISNVEHLMKYLNVVLGTPIGSSIVESSYNTKLAVLKQENNIKNILTSVEDIKKSTKLNSLSILSNKLSDIEERINKVNVGLIEVKRNIFSLEQLMLQQFKRITILLLIVLVILIVLPIIKLNRRKTVEELKKI</sequence>
<comment type="caution">
    <text evidence="2">The sequence shown here is derived from an EMBL/GenBank/DDBJ whole genome shotgun (WGS) entry which is preliminary data.</text>
</comment>
<accession>S7WA25</accession>
<name>S7WA25_SPRLO</name>
<dbReference type="EMBL" id="ATCN01000113">
    <property type="protein sequence ID" value="EPR79785.1"/>
    <property type="molecule type" value="Genomic_DNA"/>
</dbReference>
<dbReference type="SUPFAM" id="SSF49899">
    <property type="entry name" value="Concanavalin A-like lectins/glucanases"/>
    <property type="match status" value="1"/>
</dbReference>
<dbReference type="AlphaFoldDB" id="S7WA25"/>
<evidence type="ECO:0000256" key="1">
    <source>
        <dbReference type="SAM" id="Phobius"/>
    </source>
</evidence>
<proteinExistence type="predicted"/>
<organism evidence="2 3">
    <name type="scientific">Spraguea lophii (strain 42_110)</name>
    <name type="common">Microsporidian parasite</name>
    <dbReference type="NCBI Taxonomy" id="1358809"/>
    <lineage>
        <taxon>Eukaryota</taxon>
        <taxon>Fungi</taxon>
        <taxon>Fungi incertae sedis</taxon>
        <taxon>Microsporidia</taxon>
        <taxon>Spragueidae</taxon>
        <taxon>Spraguea</taxon>
    </lineage>
</organism>
<keyword evidence="2" id="KW-0030">Aminoacyl-tRNA synthetase</keyword>
<keyword evidence="3" id="KW-1185">Reference proteome</keyword>
<gene>
    <name evidence="2" type="ORF">SLOPH_1948</name>
</gene>
<reference evidence="3" key="1">
    <citation type="journal article" date="2013" name="PLoS Genet.">
        <title>The genome of Spraguea lophii and the basis of host-microsporidian interactions.</title>
        <authorList>
            <person name="Campbell S.E."/>
            <person name="Williams T.A."/>
            <person name="Yousuf A."/>
            <person name="Soanes D.M."/>
            <person name="Paszkiewicz K.H."/>
            <person name="Williams B.A.P."/>
        </authorList>
    </citation>
    <scope>NUCLEOTIDE SEQUENCE [LARGE SCALE GENOMIC DNA]</scope>
    <source>
        <strain evidence="3">42_110</strain>
    </source>
</reference>
<keyword evidence="1" id="KW-1133">Transmembrane helix</keyword>
<keyword evidence="1" id="KW-0472">Membrane</keyword>
<dbReference type="InterPro" id="IPR013320">
    <property type="entry name" value="ConA-like_dom_sf"/>
</dbReference>
<dbReference type="InParanoid" id="S7WA25"/>
<evidence type="ECO:0000313" key="3">
    <source>
        <dbReference type="Proteomes" id="UP000014978"/>
    </source>
</evidence>
<feature type="transmembrane region" description="Helical" evidence="1">
    <location>
        <begin position="367"/>
        <end position="387"/>
    </location>
</feature>
<dbReference type="HOGENOM" id="CLU_056396_0_0_1"/>
<dbReference type="OrthoDB" id="2187573at2759"/>
<dbReference type="VEuPathDB" id="MicrosporidiaDB:SLOPH_1948"/>
<keyword evidence="2" id="KW-0436">Ligase</keyword>
<keyword evidence="1" id="KW-0812">Transmembrane</keyword>
<protein>
    <submittedName>
        <fullName evidence="2">Threonyl-tRNA synthetase</fullName>
    </submittedName>
</protein>
<evidence type="ECO:0000313" key="2">
    <source>
        <dbReference type="EMBL" id="EPR79785.1"/>
    </source>
</evidence>